<dbReference type="InterPro" id="IPR036282">
    <property type="entry name" value="Glutathione-S-Trfase_C_sf"/>
</dbReference>
<dbReference type="FunFam" id="1.20.1050.10:FF:000030">
    <property type="entry name" value="Glutathione S-transferase S1"/>
    <property type="match status" value="1"/>
</dbReference>
<dbReference type="CDD" id="cd03039">
    <property type="entry name" value="GST_N_Sigma_like"/>
    <property type="match status" value="1"/>
</dbReference>
<evidence type="ECO:0000313" key="7">
    <source>
        <dbReference type="EMBL" id="CAF0820880.1"/>
    </source>
</evidence>
<dbReference type="Pfam" id="PF14497">
    <property type="entry name" value="GST_C_3"/>
    <property type="match status" value="1"/>
</dbReference>
<evidence type="ECO:0000259" key="5">
    <source>
        <dbReference type="PROSITE" id="PS50404"/>
    </source>
</evidence>
<evidence type="ECO:0000259" key="6">
    <source>
        <dbReference type="PROSITE" id="PS50405"/>
    </source>
</evidence>
<dbReference type="InterPro" id="IPR036249">
    <property type="entry name" value="Thioredoxin-like_sf"/>
</dbReference>
<protein>
    <recommendedName>
        <fullName evidence="1">glutathione transferase</fullName>
        <ecNumber evidence="1">2.5.1.18</ecNumber>
    </recommendedName>
</protein>
<evidence type="ECO:0000256" key="1">
    <source>
        <dbReference type="ARBA" id="ARBA00012452"/>
    </source>
</evidence>
<dbReference type="Gene3D" id="3.40.30.10">
    <property type="entry name" value="Glutaredoxin"/>
    <property type="match status" value="1"/>
</dbReference>
<comment type="caution">
    <text evidence="7">The sequence shown here is derived from an EMBL/GenBank/DDBJ whole genome shotgun (WGS) entry which is preliminary data.</text>
</comment>
<accession>A0A813UA54</accession>
<dbReference type="PROSITE" id="PS50405">
    <property type="entry name" value="GST_CTER"/>
    <property type="match status" value="1"/>
</dbReference>
<dbReference type="SUPFAM" id="SSF47616">
    <property type="entry name" value="GST C-terminal domain-like"/>
    <property type="match status" value="1"/>
</dbReference>
<evidence type="ECO:0000256" key="4">
    <source>
        <dbReference type="ARBA" id="ARBA00049616"/>
    </source>
</evidence>
<dbReference type="PROSITE" id="PS50404">
    <property type="entry name" value="GST_NTER"/>
    <property type="match status" value="2"/>
</dbReference>
<dbReference type="PANTHER" id="PTHR11571">
    <property type="entry name" value="GLUTATHIONE S-TRANSFERASE"/>
    <property type="match status" value="1"/>
</dbReference>
<dbReference type="SFLD" id="SFLDS00019">
    <property type="entry name" value="Glutathione_Transferase_(cytos"/>
    <property type="match status" value="1"/>
</dbReference>
<comment type="catalytic activity">
    <reaction evidence="3">
        <text>RX + glutathione = an S-substituted glutathione + a halide anion + H(+)</text>
        <dbReference type="Rhea" id="RHEA:16437"/>
        <dbReference type="ChEBI" id="CHEBI:15378"/>
        <dbReference type="ChEBI" id="CHEBI:16042"/>
        <dbReference type="ChEBI" id="CHEBI:17792"/>
        <dbReference type="ChEBI" id="CHEBI:57925"/>
        <dbReference type="ChEBI" id="CHEBI:90779"/>
        <dbReference type="EC" id="2.5.1.18"/>
    </reaction>
</comment>
<evidence type="ECO:0000256" key="2">
    <source>
        <dbReference type="ARBA" id="ARBA00022679"/>
    </source>
</evidence>
<dbReference type="PANTHER" id="PTHR11571:SF224">
    <property type="entry name" value="HEMATOPOIETIC PROSTAGLANDIN D SYNTHASE"/>
    <property type="match status" value="1"/>
</dbReference>
<keyword evidence="2" id="KW-0808">Transferase</keyword>
<evidence type="ECO:0000313" key="8">
    <source>
        <dbReference type="Proteomes" id="UP000663845"/>
    </source>
</evidence>
<dbReference type="FunFam" id="3.40.30.10:FF:000035">
    <property type="entry name" value="hematopoietic prostaglandin D synthase"/>
    <property type="match status" value="1"/>
</dbReference>
<comment type="function">
    <text evidence="4">S-crystallins are structural components of squids and octopi eye lens. Contains relatively little if any GST activity.</text>
</comment>
<feature type="domain" description="GST N-terminal" evidence="5">
    <location>
        <begin position="56"/>
        <end position="133"/>
    </location>
</feature>
<dbReference type="SFLD" id="SFLDG00363">
    <property type="entry name" value="AMPS_(cytGST):_Alpha-__Mu-__Pi"/>
    <property type="match status" value="1"/>
</dbReference>
<sequence>MSTYKLYYFNVRGRGEVARLIFAAADQKYEDIRYEREEWASHKSEMPLGNIHPQMSTYKLYYFNLRGRGEVARLIFAAADQKYEDIRYEREEWASHKSEMPLGQIPVLEYNGVKLPQSAAINRFLANQFHLAGKDNFDQAKVDAVVDTINDMISKYRPIRMEQDETKQKELTKTFLADELPKHLQNLEGLGKLYGSGGSFFVGNNLTWADLYFYDIAQHILELDENIFNNYPWLKENRQQVEKQPKIAEYLKNRPKTSH</sequence>
<dbReference type="GO" id="GO:0004364">
    <property type="term" value="F:glutathione transferase activity"/>
    <property type="evidence" value="ECO:0007669"/>
    <property type="project" value="UniProtKB-EC"/>
</dbReference>
<dbReference type="EC" id="2.5.1.18" evidence="1"/>
<dbReference type="Gene3D" id="1.20.1050.10">
    <property type="match status" value="1"/>
</dbReference>
<dbReference type="Gene3D" id="1.20.1050.130">
    <property type="match status" value="1"/>
</dbReference>
<organism evidence="7 8">
    <name type="scientific">Adineta steineri</name>
    <dbReference type="NCBI Taxonomy" id="433720"/>
    <lineage>
        <taxon>Eukaryota</taxon>
        <taxon>Metazoa</taxon>
        <taxon>Spiralia</taxon>
        <taxon>Gnathifera</taxon>
        <taxon>Rotifera</taxon>
        <taxon>Eurotatoria</taxon>
        <taxon>Bdelloidea</taxon>
        <taxon>Adinetida</taxon>
        <taxon>Adinetidae</taxon>
        <taxon>Adineta</taxon>
    </lineage>
</organism>
<dbReference type="SUPFAM" id="SSF52833">
    <property type="entry name" value="Thioredoxin-like"/>
    <property type="match status" value="2"/>
</dbReference>
<proteinExistence type="predicted"/>
<reference evidence="7" key="1">
    <citation type="submission" date="2021-02" db="EMBL/GenBank/DDBJ databases">
        <authorList>
            <person name="Nowell W R."/>
        </authorList>
    </citation>
    <scope>NUCLEOTIDE SEQUENCE</scope>
</reference>
<dbReference type="InterPro" id="IPR004045">
    <property type="entry name" value="Glutathione_S-Trfase_N"/>
</dbReference>
<dbReference type="InterPro" id="IPR040079">
    <property type="entry name" value="Glutathione_S-Trfase"/>
</dbReference>
<dbReference type="CDD" id="cd03192">
    <property type="entry name" value="GST_C_Sigma_like"/>
    <property type="match status" value="1"/>
</dbReference>
<dbReference type="InterPro" id="IPR050213">
    <property type="entry name" value="GST_superfamily"/>
</dbReference>
<dbReference type="Pfam" id="PF02798">
    <property type="entry name" value="GST_N"/>
    <property type="match status" value="1"/>
</dbReference>
<dbReference type="EMBL" id="CAJNOG010000039">
    <property type="protein sequence ID" value="CAF0820880.1"/>
    <property type="molecule type" value="Genomic_DNA"/>
</dbReference>
<dbReference type="AlphaFoldDB" id="A0A813UA54"/>
<dbReference type="InterPro" id="IPR010987">
    <property type="entry name" value="Glutathione-S-Trfase_C-like"/>
</dbReference>
<name>A0A813UA54_9BILA</name>
<dbReference type="InterPro" id="IPR004046">
    <property type="entry name" value="GST_C"/>
</dbReference>
<feature type="domain" description="GST N-terminal" evidence="5">
    <location>
        <begin position="2"/>
        <end position="59"/>
    </location>
</feature>
<gene>
    <name evidence="7" type="ORF">JYZ213_LOCUS6304</name>
</gene>
<dbReference type="SFLD" id="SFLDG01205">
    <property type="entry name" value="AMPS.1"/>
    <property type="match status" value="1"/>
</dbReference>
<feature type="domain" description="GST C-terminal" evidence="6">
    <location>
        <begin position="135"/>
        <end position="259"/>
    </location>
</feature>
<dbReference type="Proteomes" id="UP000663845">
    <property type="component" value="Unassembled WGS sequence"/>
</dbReference>
<dbReference type="GO" id="GO:0006749">
    <property type="term" value="P:glutathione metabolic process"/>
    <property type="evidence" value="ECO:0007669"/>
    <property type="project" value="TreeGrafter"/>
</dbReference>
<evidence type="ECO:0000256" key="3">
    <source>
        <dbReference type="ARBA" id="ARBA00047960"/>
    </source>
</evidence>